<name>A0ABN3I2V4_9ACTN</name>
<comment type="caution">
    <text evidence="2">The sequence shown here is derived from an EMBL/GenBank/DDBJ whole genome shotgun (WGS) entry which is preliminary data.</text>
</comment>
<accession>A0ABN3I2V4</accession>
<feature type="region of interest" description="Disordered" evidence="1">
    <location>
        <begin position="37"/>
        <end position="56"/>
    </location>
</feature>
<protein>
    <submittedName>
        <fullName evidence="2">Uncharacterized protein</fullName>
    </submittedName>
</protein>
<keyword evidence="3" id="KW-1185">Reference proteome</keyword>
<gene>
    <name evidence="2" type="ORF">GCM10010420_16530</name>
</gene>
<dbReference type="RefSeq" id="WP_344630214.1">
    <property type="nucleotide sequence ID" value="NZ_BAAATJ010000005.1"/>
</dbReference>
<evidence type="ECO:0000313" key="2">
    <source>
        <dbReference type="EMBL" id="GAA2392625.1"/>
    </source>
</evidence>
<dbReference type="Proteomes" id="UP001500058">
    <property type="component" value="Unassembled WGS sequence"/>
</dbReference>
<reference evidence="2 3" key="1">
    <citation type="journal article" date="2019" name="Int. J. Syst. Evol. Microbiol.">
        <title>The Global Catalogue of Microorganisms (GCM) 10K type strain sequencing project: providing services to taxonomists for standard genome sequencing and annotation.</title>
        <authorList>
            <consortium name="The Broad Institute Genomics Platform"/>
            <consortium name="The Broad Institute Genome Sequencing Center for Infectious Disease"/>
            <person name="Wu L."/>
            <person name="Ma J."/>
        </authorList>
    </citation>
    <scope>NUCLEOTIDE SEQUENCE [LARGE SCALE GENOMIC DNA]</scope>
    <source>
        <strain evidence="2 3">JCM 6921</strain>
    </source>
</reference>
<sequence length="127" mass="13807">MSTERMEESASLVEVELPDCTPSDAEAVFTVLRSAFPESPQLGNGQGRDGGGGEEKRRFWVGTVDVRTHGDVECALELKEPTEADISGSPDAVRQVQDALAGFYDVTAEPRISGDQEVEVRLRLAQR</sequence>
<dbReference type="EMBL" id="BAAATJ010000005">
    <property type="protein sequence ID" value="GAA2392625.1"/>
    <property type="molecule type" value="Genomic_DNA"/>
</dbReference>
<organism evidence="2 3">
    <name type="scientific">Streptomyces glaucosporus</name>
    <dbReference type="NCBI Taxonomy" id="284044"/>
    <lineage>
        <taxon>Bacteria</taxon>
        <taxon>Bacillati</taxon>
        <taxon>Actinomycetota</taxon>
        <taxon>Actinomycetes</taxon>
        <taxon>Kitasatosporales</taxon>
        <taxon>Streptomycetaceae</taxon>
        <taxon>Streptomyces</taxon>
    </lineage>
</organism>
<proteinExistence type="predicted"/>
<evidence type="ECO:0000313" key="3">
    <source>
        <dbReference type="Proteomes" id="UP001500058"/>
    </source>
</evidence>
<evidence type="ECO:0000256" key="1">
    <source>
        <dbReference type="SAM" id="MobiDB-lite"/>
    </source>
</evidence>